<organism evidence="2 3">
    <name type="scientific">Kordia aestuariivivens</name>
    <dbReference type="NCBI Taxonomy" id="2759037"/>
    <lineage>
        <taxon>Bacteria</taxon>
        <taxon>Pseudomonadati</taxon>
        <taxon>Bacteroidota</taxon>
        <taxon>Flavobacteriia</taxon>
        <taxon>Flavobacteriales</taxon>
        <taxon>Flavobacteriaceae</taxon>
        <taxon>Kordia</taxon>
    </lineage>
</organism>
<dbReference type="RefSeq" id="WP_187560491.1">
    <property type="nucleotide sequence ID" value="NZ_JACGWS010000001.1"/>
</dbReference>
<evidence type="ECO:0000313" key="3">
    <source>
        <dbReference type="Proteomes" id="UP000619238"/>
    </source>
</evidence>
<keyword evidence="1" id="KW-0732">Signal</keyword>
<keyword evidence="3" id="KW-1185">Reference proteome</keyword>
<accession>A0ABR7Q4T6</accession>
<feature type="signal peptide" evidence="1">
    <location>
        <begin position="1"/>
        <end position="21"/>
    </location>
</feature>
<proteinExistence type="predicted"/>
<name>A0ABR7Q4T6_9FLAO</name>
<evidence type="ECO:0000256" key="1">
    <source>
        <dbReference type="SAM" id="SignalP"/>
    </source>
</evidence>
<dbReference type="EMBL" id="JACGWS010000001">
    <property type="protein sequence ID" value="MBC8753458.1"/>
    <property type="molecule type" value="Genomic_DNA"/>
</dbReference>
<dbReference type="PROSITE" id="PS51257">
    <property type="entry name" value="PROKAR_LIPOPROTEIN"/>
    <property type="match status" value="1"/>
</dbReference>
<comment type="caution">
    <text evidence="2">The sequence shown here is derived from an EMBL/GenBank/DDBJ whole genome shotgun (WGS) entry which is preliminary data.</text>
</comment>
<dbReference type="Proteomes" id="UP000619238">
    <property type="component" value="Unassembled WGS sequence"/>
</dbReference>
<evidence type="ECO:0008006" key="4">
    <source>
        <dbReference type="Google" id="ProtNLM"/>
    </source>
</evidence>
<reference evidence="2 3" key="1">
    <citation type="submission" date="2020-07" db="EMBL/GenBank/DDBJ databases">
        <title>Description of Kordia aestuariivivens sp. nov., isolated from a tidal flat.</title>
        <authorList>
            <person name="Park S."/>
            <person name="Yoon J.-H."/>
        </authorList>
    </citation>
    <scope>NUCLEOTIDE SEQUENCE [LARGE SCALE GENOMIC DNA]</scope>
    <source>
        <strain evidence="2 3">YSTF-M3</strain>
    </source>
</reference>
<sequence>MKKIQYIVITLISILSLASCASFSGKIIRDKTEILTKESIRNIEGTYEIQCYDSYFKSRVGREIIQFDKPNSDAFINSFTNTYTIDSTLVKKLVVDIKFISDKEISFTYRHQDSIVNETVLGVKLRKNGMLHLKNRERDMMGVPLIYGNFEISRSRIGLSKSNDLIINHVYHITGGALILLSDSRTRNTSYYFKRIEKTS</sequence>
<gene>
    <name evidence="2" type="ORF">H2O64_02165</name>
</gene>
<feature type="chain" id="PRO_5045911251" description="Lipoprotein" evidence="1">
    <location>
        <begin position="22"/>
        <end position="200"/>
    </location>
</feature>
<protein>
    <recommendedName>
        <fullName evidence="4">Lipoprotein</fullName>
    </recommendedName>
</protein>
<evidence type="ECO:0000313" key="2">
    <source>
        <dbReference type="EMBL" id="MBC8753458.1"/>
    </source>
</evidence>